<dbReference type="EMBL" id="SRPO01001005">
    <property type="protein sequence ID" value="KAG5927488.1"/>
    <property type="molecule type" value="Genomic_DNA"/>
</dbReference>
<feature type="compositionally biased region" description="Basic and acidic residues" evidence="1">
    <location>
        <begin position="19"/>
        <end position="29"/>
    </location>
</feature>
<comment type="caution">
    <text evidence="2">The sequence shown here is derived from an EMBL/GenBank/DDBJ whole genome shotgun (WGS) entry which is preliminary data.</text>
</comment>
<reference evidence="2 3" key="1">
    <citation type="journal article" date="2020" name="bioRxiv">
        <title>Whole genome comparisons of ergot fungi reveals the divergence and evolution of species within the genus Claviceps are the result of varying mechanisms driving genome evolution and host range expansion.</title>
        <authorList>
            <person name="Wyka S.A."/>
            <person name="Mondo S.J."/>
            <person name="Liu M."/>
            <person name="Dettman J."/>
            <person name="Nalam V."/>
            <person name="Broders K.D."/>
        </authorList>
    </citation>
    <scope>NUCLEOTIDE SEQUENCE [LARGE SCALE GENOMIC DNA]</scope>
    <source>
        <strain evidence="2 3">CCC 1485</strain>
    </source>
</reference>
<feature type="region of interest" description="Disordered" evidence="1">
    <location>
        <begin position="1"/>
        <end position="101"/>
    </location>
</feature>
<evidence type="ECO:0000313" key="2">
    <source>
        <dbReference type="EMBL" id="KAG5927488.1"/>
    </source>
</evidence>
<gene>
    <name evidence="2" type="ORF">E4U60_000147</name>
</gene>
<evidence type="ECO:0000313" key="3">
    <source>
        <dbReference type="Proteomes" id="UP000706124"/>
    </source>
</evidence>
<evidence type="ECO:0000256" key="1">
    <source>
        <dbReference type="SAM" id="MobiDB-lite"/>
    </source>
</evidence>
<feature type="compositionally biased region" description="Low complexity" evidence="1">
    <location>
        <begin position="153"/>
        <end position="165"/>
    </location>
</feature>
<keyword evidence="3" id="KW-1185">Reference proteome</keyword>
<sequence>PTSNAGRPNPVPVPWSRPGSEHCPERTPFEDSNIFQESRSLPDPFGSTSSSSVLGRIVGASEGPGSSTQVPCDDAISVGDDGNVPTSSDDGRNVRASGEITPIGPLATAGLLIVDPLSSSDVRGVSVEQDETPLATDLSVPVSAPDFTPVLDSSSSSTQPQPSVRRSARIQKKKEEGQV</sequence>
<feature type="region of interest" description="Disordered" evidence="1">
    <location>
        <begin position="122"/>
        <end position="179"/>
    </location>
</feature>
<feature type="non-terminal residue" evidence="2">
    <location>
        <position position="179"/>
    </location>
</feature>
<accession>A0A9P7M1D6</accession>
<organism evidence="2 3">
    <name type="scientific">Claviceps pazoutovae</name>
    <dbReference type="NCBI Taxonomy" id="1649127"/>
    <lineage>
        <taxon>Eukaryota</taxon>
        <taxon>Fungi</taxon>
        <taxon>Dikarya</taxon>
        <taxon>Ascomycota</taxon>
        <taxon>Pezizomycotina</taxon>
        <taxon>Sordariomycetes</taxon>
        <taxon>Hypocreomycetidae</taxon>
        <taxon>Hypocreales</taxon>
        <taxon>Clavicipitaceae</taxon>
        <taxon>Claviceps</taxon>
    </lineage>
</organism>
<dbReference type="AlphaFoldDB" id="A0A9P7M1D6"/>
<name>A0A9P7M1D6_9HYPO</name>
<dbReference type="Proteomes" id="UP000706124">
    <property type="component" value="Unassembled WGS sequence"/>
</dbReference>
<protein>
    <submittedName>
        <fullName evidence="2">Uncharacterized protein</fullName>
    </submittedName>
</protein>
<proteinExistence type="predicted"/>